<gene>
    <name evidence="1" type="ORF">LCGC14_3026950</name>
</gene>
<dbReference type="SUPFAM" id="SSF53335">
    <property type="entry name" value="S-adenosyl-L-methionine-dependent methyltransferases"/>
    <property type="match status" value="1"/>
</dbReference>
<evidence type="ECO:0000313" key="1">
    <source>
        <dbReference type="EMBL" id="KKK60178.1"/>
    </source>
</evidence>
<accession>A0A0F8WTX7</accession>
<evidence type="ECO:0008006" key="2">
    <source>
        <dbReference type="Google" id="ProtNLM"/>
    </source>
</evidence>
<comment type="caution">
    <text evidence="1">The sequence shown here is derived from an EMBL/GenBank/DDBJ whole genome shotgun (WGS) entry which is preliminary data.</text>
</comment>
<proteinExistence type="predicted"/>
<dbReference type="Gene3D" id="3.40.50.150">
    <property type="entry name" value="Vaccinia Virus protein VP39"/>
    <property type="match status" value="1"/>
</dbReference>
<dbReference type="AlphaFoldDB" id="A0A0F8WTX7"/>
<organism evidence="1">
    <name type="scientific">marine sediment metagenome</name>
    <dbReference type="NCBI Taxonomy" id="412755"/>
    <lineage>
        <taxon>unclassified sequences</taxon>
        <taxon>metagenomes</taxon>
        <taxon>ecological metagenomes</taxon>
    </lineage>
</organism>
<dbReference type="InterPro" id="IPR029063">
    <property type="entry name" value="SAM-dependent_MTases_sf"/>
</dbReference>
<reference evidence="1" key="1">
    <citation type="journal article" date="2015" name="Nature">
        <title>Complex archaea that bridge the gap between prokaryotes and eukaryotes.</title>
        <authorList>
            <person name="Spang A."/>
            <person name="Saw J.H."/>
            <person name="Jorgensen S.L."/>
            <person name="Zaremba-Niedzwiedzka K."/>
            <person name="Martijn J."/>
            <person name="Lind A.E."/>
            <person name="van Eijk R."/>
            <person name="Schleper C."/>
            <person name="Guy L."/>
            <person name="Ettema T.J."/>
        </authorList>
    </citation>
    <scope>NUCLEOTIDE SEQUENCE</scope>
</reference>
<dbReference type="EMBL" id="LAZR01063098">
    <property type="protein sequence ID" value="KKK60178.1"/>
    <property type="molecule type" value="Genomic_DNA"/>
</dbReference>
<name>A0A0F8WTX7_9ZZZZ</name>
<protein>
    <recommendedName>
        <fullName evidence="2">Methyltransferase type 11 domain-containing protein</fullName>
    </recommendedName>
</protein>
<sequence>MERYKYRDYRQYVIDQRRGYQKKRTRVWMKPECIEMICAGLKLELPENPAIICHGARTGAEVLEFRKVFPNVAGTDIGGAISDLVVRWDFNIKNPQWIGRFDLVYSNALDHSWDPGKTLDVWKGQLKAGGILVVEWAPGHTHNGSSSKKANRTDPVGMTVKELRRLLISRFGVVQVVKLSRKHVVVVGVSGG</sequence>